<dbReference type="PANTHER" id="PTHR37984">
    <property type="entry name" value="PROTEIN CBG26694"/>
    <property type="match status" value="1"/>
</dbReference>
<sequence length="304" mass="35198">MRNLKAPTGQVARWLQELGTYDLTVVHRPGLKHRNADALSRNPCASCSRQESVNNAHDSCDEDSEEKEQLSVRTVTRSKADTSPTRNQFVLLGWDVNTIRQQQLQDKIIGQLFIKFEDKETKPEWNSLSDESSDLKTLWNMWDRSSVHSTTGFTPNFLTFGREVTLPLQAVIPMPSPAQDYATCKEDFVIDLQNRLQTVHELARKNLKNKVQYQKKYYDVKSKKRMFKVGQLVWLNDPTRKIGVCSKLSAKWKGPYIITKCMDDTTYIVKKTAKQMAKAYHVNRLMSYEGQKLPVWMKKLQHIK</sequence>
<reference evidence="2" key="1">
    <citation type="submission" date="2021-03" db="EMBL/GenBank/DDBJ databases">
        <authorList>
            <person name="Bekaert M."/>
        </authorList>
    </citation>
    <scope>NUCLEOTIDE SEQUENCE</scope>
</reference>
<accession>A0A8S3TUM3</accession>
<keyword evidence="3" id="KW-1185">Reference proteome</keyword>
<feature type="compositionally biased region" description="Polar residues" evidence="1">
    <location>
        <begin position="46"/>
        <end position="57"/>
    </location>
</feature>
<name>A0A8S3TUM3_MYTED</name>
<dbReference type="PANTHER" id="PTHR37984:SF5">
    <property type="entry name" value="PROTEIN NYNRIN-LIKE"/>
    <property type="match status" value="1"/>
</dbReference>
<dbReference type="OrthoDB" id="6116350at2759"/>
<feature type="region of interest" description="Disordered" evidence="1">
    <location>
        <begin position="46"/>
        <end position="69"/>
    </location>
</feature>
<gene>
    <name evidence="2" type="ORF">MEDL_46045</name>
</gene>
<protein>
    <submittedName>
        <fullName evidence="2">Uncharacterized protein</fullName>
    </submittedName>
</protein>
<dbReference type="AlphaFoldDB" id="A0A8S3TUM3"/>
<comment type="caution">
    <text evidence="2">The sequence shown here is derived from an EMBL/GenBank/DDBJ whole genome shotgun (WGS) entry which is preliminary data.</text>
</comment>
<evidence type="ECO:0000313" key="2">
    <source>
        <dbReference type="EMBL" id="CAG2233413.1"/>
    </source>
</evidence>
<dbReference type="InterPro" id="IPR050951">
    <property type="entry name" value="Retrovirus_Pol_polyprotein"/>
</dbReference>
<dbReference type="Proteomes" id="UP000683360">
    <property type="component" value="Unassembled WGS sequence"/>
</dbReference>
<proteinExistence type="predicted"/>
<evidence type="ECO:0000313" key="3">
    <source>
        <dbReference type="Proteomes" id="UP000683360"/>
    </source>
</evidence>
<dbReference type="EMBL" id="CAJPWZ010002206">
    <property type="protein sequence ID" value="CAG2233413.1"/>
    <property type="molecule type" value="Genomic_DNA"/>
</dbReference>
<evidence type="ECO:0000256" key="1">
    <source>
        <dbReference type="SAM" id="MobiDB-lite"/>
    </source>
</evidence>
<organism evidence="2 3">
    <name type="scientific">Mytilus edulis</name>
    <name type="common">Blue mussel</name>
    <dbReference type="NCBI Taxonomy" id="6550"/>
    <lineage>
        <taxon>Eukaryota</taxon>
        <taxon>Metazoa</taxon>
        <taxon>Spiralia</taxon>
        <taxon>Lophotrochozoa</taxon>
        <taxon>Mollusca</taxon>
        <taxon>Bivalvia</taxon>
        <taxon>Autobranchia</taxon>
        <taxon>Pteriomorphia</taxon>
        <taxon>Mytilida</taxon>
        <taxon>Mytiloidea</taxon>
        <taxon>Mytilidae</taxon>
        <taxon>Mytilinae</taxon>
        <taxon>Mytilus</taxon>
    </lineage>
</organism>